<dbReference type="PANTHER" id="PTHR10730:SF53">
    <property type="entry name" value="GLYCOSYLTRANSFERASE 25 FAMILY MEMBER"/>
    <property type="match status" value="1"/>
</dbReference>
<proteinExistence type="inferred from homology"/>
<dbReference type="OrthoDB" id="47375at2759"/>
<dbReference type="RefSeq" id="XP_016249058.1">
    <property type="nucleotide sequence ID" value="XM_016391539.1"/>
</dbReference>
<keyword evidence="5" id="KW-1133">Transmembrane helix</keyword>
<keyword evidence="5" id="KW-0812">Transmembrane</keyword>
<sequence>MLSAAGIRLRLTATIALITIVLFFASFRVLNPEAHELFELQEDIPPILDHAQAKSTVKSSQNSESIYEIYNETLGFQKIYMISLPERTDKQDTFAMQAAFSEISYILADGVHGDKVPAKALPHTMSQKANVIGCWRAHLNVYQKIVHERVSTALVFEDDADWDVALKHQLVQFARGSRFLADTVEGDLAHSPYGDDWDMLWIGHCGTWVLPDKNRRFFVIPSDPTVLPPQLREDNVAKPDMSRWRTNPDGGEQTRIVFHSEGAVCTSAYAISQKGARKAIYYLSMVPYNAPVDWGLANLCKNKEHNFKCVSSWPQLVGVSRPTSNTAKWSDIDSPPDSESTAQDGHSYHLMYSARQNLQHWLNGTRIFESQYPDIAPPMGISDIGKAIGYPEILVG</sequence>
<evidence type="ECO:0000256" key="4">
    <source>
        <dbReference type="SAM" id="MobiDB-lite"/>
    </source>
</evidence>
<accession>A0A0D2AUC9</accession>
<keyword evidence="2" id="KW-0328">Glycosyltransferase</keyword>
<evidence type="ECO:0000256" key="2">
    <source>
        <dbReference type="ARBA" id="ARBA00022676"/>
    </source>
</evidence>
<dbReference type="GeneID" id="27343899"/>
<dbReference type="PANTHER" id="PTHR10730">
    <property type="entry name" value="PROCOLLAGEN-LYSINE,2-OXOGLUTARATE 5-DIOXYGENASE/GLYCOSYLTRANSFERASE 25 FAMILY MEMBER"/>
    <property type="match status" value="1"/>
</dbReference>
<gene>
    <name evidence="7" type="ORF">PV07_04705</name>
</gene>
<organism evidence="7 8">
    <name type="scientific">Cladophialophora immunda</name>
    <dbReference type="NCBI Taxonomy" id="569365"/>
    <lineage>
        <taxon>Eukaryota</taxon>
        <taxon>Fungi</taxon>
        <taxon>Dikarya</taxon>
        <taxon>Ascomycota</taxon>
        <taxon>Pezizomycotina</taxon>
        <taxon>Eurotiomycetes</taxon>
        <taxon>Chaetothyriomycetidae</taxon>
        <taxon>Chaetothyriales</taxon>
        <taxon>Herpotrichiellaceae</taxon>
        <taxon>Cladophialophora</taxon>
    </lineage>
</organism>
<feature type="transmembrane region" description="Helical" evidence="5">
    <location>
        <begin position="12"/>
        <end position="30"/>
    </location>
</feature>
<evidence type="ECO:0000313" key="7">
    <source>
        <dbReference type="EMBL" id="KIW28842.1"/>
    </source>
</evidence>
<dbReference type="CDD" id="cd06532">
    <property type="entry name" value="Glyco_transf_25"/>
    <property type="match status" value="1"/>
</dbReference>
<evidence type="ECO:0000259" key="6">
    <source>
        <dbReference type="Pfam" id="PF01755"/>
    </source>
</evidence>
<keyword evidence="5" id="KW-0472">Membrane</keyword>
<dbReference type="GO" id="GO:0016740">
    <property type="term" value="F:transferase activity"/>
    <property type="evidence" value="ECO:0007669"/>
    <property type="project" value="UniProtKB-KW"/>
</dbReference>
<dbReference type="AlphaFoldDB" id="A0A0D2AUC9"/>
<dbReference type="VEuPathDB" id="FungiDB:PV07_04705"/>
<protein>
    <recommendedName>
        <fullName evidence="6">Glycosyl transferase family 25 domain-containing protein</fullName>
    </recommendedName>
</protein>
<dbReference type="InterPro" id="IPR050757">
    <property type="entry name" value="Collagen_mod_GT25"/>
</dbReference>
<evidence type="ECO:0000256" key="3">
    <source>
        <dbReference type="ARBA" id="ARBA00022679"/>
    </source>
</evidence>
<reference evidence="7 8" key="1">
    <citation type="submission" date="2015-01" db="EMBL/GenBank/DDBJ databases">
        <title>The Genome Sequence of Cladophialophora immunda CBS83496.</title>
        <authorList>
            <consortium name="The Broad Institute Genomics Platform"/>
            <person name="Cuomo C."/>
            <person name="de Hoog S."/>
            <person name="Gorbushina A."/>
            <person name="Stielow B."/>
            <person name="Teixiera M."/>
            <person name="Abouelleil A."/>
            <person name="Chapman S.B."/>
            <person name="Priest M."/>
            <person name="Young S.K."/>
            <person name="Wortman J."/>
            <person name="Nusbaum C."/>
            <person name="Birren B."/>
        </authorList>
    </citation>
    <scope>NUCLEOTIDE SEQUENCE [LARGE SCALE GENOMIC DNA]</scope>
    <source>
        <strain evidence="7 8">CBS 83496</strain>
    </source>
</reference>
<dbReference type="EMBL" id="KN847042">
    <property type="protein sequence ID" value="KIW28842.1"/>
    <property type="molecule type" value="Genomic_DNA"/>
</dbReference>
<feature type="domain" description="Glycosyl transferase family 25" evidence="6">
    <location>
        <begin position="77"/>
        <end position="166"/>
    </location>
</feature>
<name>A0A0D2AUC9_9EURO</name>
<evidence type="ECO:0000256" key="5">
    <source>
        <dbReference type="SAM" id="Phobius"/>
    </source>
</evidence>
<dbReference type="InterPro" id="IPR002654">
    <property type="entry name" value="Glyco_trans_25"/>
</dbReference>
<dbReference type="Proteomes" id="UP000054466">
    <property type="component" value="Unassembled WGS sequence"/>
</dbReference>
<dbReference type="HOGENOM" id="CLU_032992_1_1_1"/>
<evidence type="ECO:0000256" key="1">
    <source>
        <dbReference type="ARBA" id="ARBA00006721"/>
    </source>
</evidence>
<dbReference type="Pfam" id="PF01755">
    <property type="entry name" value="Glyco_transf_25"/>
    <property type="match status" value="1"/>
</dbReference>
<feature type="region of interest" description="Disordered" evidence="4">
    <location>
        <begin position="324"/>
        <end position="344"/>
    </location>
</feature>
<keyword evidence="8" id="KW-1185">Reference proteome</keyword>
<comment type="similarity">
    <text evidence="1">Belongs to the glycosyltransferase 25 family.</text>
</comment>
<evidence type="ECO:0000313" key="8">
    <source>
        <dbReference type="Proteomes" id="UP000054466"/>
    </source>
</evidence>
<keyword evidence="3" id="KW-0808">Transferase</keyword>